<proteinExistence type="predicted"/>
<name>A0A5B9FR75_9FLAO</name>
<organism evidence="1 2">
    <name type="scientific">Flavobacterium alkalisoli</name>
    <dbReference type="NCBI Taxonomy" id="2602769"/>
    <lineage>
        <taxon>Bacteria</taxon>
        <taxon>Pseudomonadati</taxon>
        <taxon>Bacteroidota</taxon>
        <taxon>Flavobacteriia</taxon>
        <taxon>Flavobacteriales</taxon>
        <taxon>Flavobacteriaceae</taxon>
        <taxon>Flavobacterium</taxon>
    </lineage>
</organism>
<gene>
    <name evidence="1" type="ORF">FUA48_02900</name>
</gene>
<accession>A0A5B9FR75</accession>
<dbReference type="RefSeq" id="WP_147582029.1">
    <property type="nucleotide sequence ID" value="NZ_CP042831.1"/>
</dbReference>
<keyword evidence="2" id="KW-1185">Reference proteome</keyword>
<dbReference type="AlphaFoldDB" id="A0A5B9FR75"/>
<protein>
    <submittedName>
        <fullName evidence="1">Uncharacterized protein</fullName>
    </submittedName>
</protein>
<evidence type="ECO:0000313" key="1">
    <source>
        <dbReference type="EMBL" id="QEE48556.1"/>
    </source>
</evidence>
<dbReference type="KEGG" id="fak:FUA48_02900"/>
<dbReference type="Proteomes" id="UP000321222">
    <property type="component" value="Chromosome"/>
</dbReference>
<dbReference type="EMBL" id="CP042831">
    <property type="protein sequence ID" value="QEE48556.1"/>
    <property type="molecule type" value="Genomic_DNA"/>
</dbReference>
<evidence type="ECO:0000313" key="2">
    <source>
        <dbReference type="Proteomes" id="UP000321222"/>
    </source>
</evidence>
<dbReference type="Gene3D" id="3.30.110.170">
    <property type="entry name" value="Protein of unknown function (DUF541), domain 1"/>
    <property type="match status" value="1"/>
</dbReference>
<reference evidence="1 2" key="1">
    <citation type="submission" date="2019-08" db="EMBL/GenBank/DDBJ databases">
        <title>Flavobacterium alkalisoli sp. nov., isolated from rhizosphere soil of Suaeda salsa.</title>
        <authorList>
            <person name="Sun J.-Q."/>
            <person name="Xu L."/>
        </authorList>
    </citation>
    <scope>NUCLEOTIDE SEQUENCE [LARGE SCALE GENOMIC DNA]</scope>
    <source>
        <strain evidence="1 2">XS-5</strain>
    </source>
</reference>
<sequence length="114" mass="12807">MNGKEELDALKEVFDSEEQVATDVVVLSYADEEKAEEHLIKKLIDKAKKRANVIAYNSQLKVGSIIEVREEANGYFGEMNIGDVYLQLARNKMGIGTDYTGSINKTFIVKFSIQ</sequence>
<dbReference type="OrthoDB" id="1449136at2"/>